<keyword evidence="1" id="KW-0472">Membrane</keyword>
<dbReference type="NCBIfam" id="TIGR04086">
    <property type="entry name" value="TIGR04086_membr"/>
    <property type="match status" value="1"/>
</dbReference>
<dbReference type="AlphaFoldDB" id="D9QRC1"/>
<proteinExistence type="predicted"/>
<feature type="transmembrane region" description="Helical" evidence="1">
    <location>
        <begin position="50"/>
        <end position="72"/>
    </location>
</feature>
<protein>
    <recommendedName>
        <fullName evidence="4">TIGR04086 family membrane protein</fullName>
    </recommendedName>
</protein>
<evidence type="ECO:0000313" key="3">
    <source>
        <dbReference type="Proteomes" id="UP000001661"/>
    </source>
</evidence>
<dbReference type="Pfam" id="PF12670">
    <property type="entry name" value="DUF3792"/>
    <property type="match status" value="1"/>
</dbReference>
<feature type="transmembrane region" description="Helical" evidence="1">
    <location>
        <begin position="20"/>
        <end position="44"/>
    </location>
</feature>
<dbReference type="Proteomes" id="UP000001661">
    <property type="component" value="Chromosome"/>
</dbReference>
<evidence type="ECO:0000256" key="1">
    <source>
        <dbReference type="SAM" id="Phobius"/>
    </source>
</evidence>
<dbReference type="EMBL" id="CP002105">
    <property type="protein sequence ID" value="ADL13062.1"/>
    <property type="molecule type" value="Genomic_DNA"/>
</dbReference>
<gene>
    <name evidence="2" type="ordered locus">Acear_1556</name>
</gene>
<dbReference type="STRING" id="574087.Acear_1556"/>
<reference evidence="2 3" key="1">
    <citation type="journal article" date="2010" name="Stand. Genomic Sci.">
        <title>Complete genome sequence of Acetohalobium arabaticum type strain (Z-7288).</title>
        <authorList>
            <person name="Sikorski J."/>
            <person name="Lapidus A."/>
            <person name="Chertkov O."/>
            <person name="Lucas S."/>
            <person name="Copeland A."/>
            <person name="Glavina Del Rio T."/>
            <person name="Nolan M."/>
            <person name="Tice H."/>
            <person name="Cheng J.F."/>
            <person name="Han C."/>
            <person name="Brambilla E."/>
            <person name="Pitluck S."/>
            <person name="Liolios K."/>
            <person name="Ivanova N."/>
            <person name="Mavromatis K."/>
            <person name="Mikhailova N."/>
            <person name="Pati A."/>
            <person name="Bruce D."/>
            <person name="Detter C."/>
            <person name="Tapia R."/>
            <person name="Goodwin L."/>
            <person name="Chen A."/>
            <person name="Palaniappan K."/>
            <person name="Land M."/>
            <person name="Hauser L."/>
            <person name="Chang Y.J."/>
            <person name="Jeffries C.D."/>
            <person name="Rohde M."/>
            <person name="Goker M."/>
            <person name="Spring S."/>
            <person name="Woyke T."/>
            <person name="Bristow J."/>
            <person name="Eisen J.A."/>
            <person name="Markowitz V."/>
            <person name="Hugenholtz P."/>
            <person name="Kyrpides N.C."/>
            <person name="Klenk H.P."/>
        </authorList>
    </citation>
    <scope>NUCLEOTIDE SEQUENCE [LARGE SCALE GENOMIC DNA]</scope>
    <source>
        <strain evidence="3">ATCC 49924 / DSM 5501 / Z-7288</strain>
    </source>
</reference>
<dbReference type="RefSeq" id="WP_013278507.1">
    <property type="nucleotide sequence ID" value="NC_014378.1"/>
</dbReference>
<evidence type="ECO:0000313" key="2">
    <source>
        <dbReference type="EMBL" id="ADL13062.1"/>
    </source>
</evidence>
<keyword evidence="3" id="KW-1185">Reference proteome</keyword>
<name>D9QRC1_ACEAZ</name>
<organism evidence="2 3">
    <name type="scientific">Acetohalobium arabaticum (strain ATCC 49924 / DSM 5501 / Z-7288)</name>
    <dbReference type="NCBI Taxonomy" id="574087"/>
    <lineage>
        <taxon>Bacteria</taxon>
        <taxon>Bacillati</taxon>
        <taxon>Bacillota</taxon>
        <taxon>Clostridia</taxon>
        <taxon>Halanaerobiales</taxon>
        <taxon>Halobacteroidaceae</taxon>
        <taxon>Acetohalobium</taxon>
    </lineage>
</organism>
<dbReference type="KEGG" id="aar:Acear_1556"/>
<accession>D9QRC1</accession>
<feature type="transmembrane region" description="Helical" evidence="1">
    <location>
        <begin position="107"/>
        <end position="130"/>
    </location>
</feature>
<feature type="transmembrane region" description="Helical" evidence="1">
    <location>
        <begin position="79"/>
        <end position="101"/>
    </location>
</feature>
<dbReference type="InterPro" id="IPR023804">
    <property type="entry name" value="DUF3792_TM"/>
</dbReference>
<keyword evidence="1" id="KW-0812">Transmembrane</keyword>
<sequence>MSRYSDSSADKSTLSVKWIFRGIVVSFLLLLAVSIIGGLIITFIDIDDLIIQKILIIFNYLSILTGSFLTGLNVEGNGWLNGGLVGLGHIGLIFLLSLMWVETLFTLGSLIMLGIGSMTGLIGGMAGINFKD</sequence>
<evidence type="ECO:0008006" key="4">
    <source>
        <dbReference type="Google" id="ProtNLM"/>
    </source>
</evidence>
<keyword evidence="1" id="KW-1133">Transmembrane helix</keyword>
<dbReference type="HOGENOM" id="CLU_149197_0_0_9"/>